<dbReference type="Proteomes" id="UP000568106">
    <property type="component" value="Unassembled WGS sequence"/>
</dbReference>
<accession>A0A7W8ILV4</accession>
<sequence>MRRKIADLPPMPPGYNITPGTFQPVVRLSEETGEREMSLMEWGLVPYWSKMHKMISNCARDDKLTISGAWIKPFQQRRCLIPGEFFYEWEVPTPEDKRRKITKPWAVALTDDRLFSFGGIWDRWKDRASGNVLESFAIVTVDPNEVLEPFHNRCPLILEPKDYDRWLAPAESSHLPIDLVRTYPSESMKAWRVAPLKGDGPQLLEPLTNPLEAMQVTPSLFPE</sequence>
<reference evidence="9" key="1">
    <citation type="submission" date="2020-08" db="EMBL/GenBank/DDBJ databases">
        <title>Genomic Encyclopedia of Type Strains, Phase IV (KMG-V): Genome sequencing to study the core and pangenomes of soil and plant-associated prokaryotes.</title>
        <authorList>
            <person name="Whitman W."/>
        </authorList>
    </citation>
    <scope>NUCLEOTIDE SEQUENCE [LARGE SCALE GENOMIC DNA]</scope>
    <source>
        <strain evidence="9">M8UP27</strain>
    </source>
</reference>
<evidence type="ECO:0000256" key="8">
    <source>
        <dbReference type="RuleBase" id="RU364100"/>
    </source>
</evidence>
<keyword evidence="6" id="KW-0238">DNA-binding</keyword>
<evidence type="ECO:0000256" key="3">
    <source>
        <dbReference type="ARBA" id="ARBA00022763"/>
    </source>
</evidence>
<dbReference type="AlphaFoldDB" id="A0A7W8ILV4"/>
<keyword evidence="5" id="KW-0190">Covalent protein-DNA linkage</keyword>
<comment type="caution">
    <text evidence="9">The sequence shown here is derived from an EMBL/GenBank/DDBJ whole genome shotgun (WGS) entry which is preliminary data.</text>
</comment>
<evidence type="ECO:0000313" key="9">
    <source>
        <dbReference type="EMBL" id="MBB5319443.1"/>
    </source>
</evidence>
<dbReference type="PANTHER" id="PTHR13604">
    <property type="entry name" value="DC12-RELATED"/>
    <property type="match status" value="1"/>
</dbReference>
<dbReference type="PANTHER" id="PTHR13604:SF0">
    <property type="entry name" value="ABASIC SITE PROCESSING PROTEIN HMCES"/>
    <property type="match status" value="1"/>
</dbReference>
<evidence type="ECO:0000256" key="1">
    <source>
        <dbReference type="ARBA" id="ARBA00008136"/>
    </source>
</evidence>
<proteinExistence type="inferred from homology"/>
<evidence type="ECO:0000313" key="10">
    <source>
        <dbReference type="Proteomes" id="UP000568106"/>
    </source>
</evidence>
<dbReference type="GO" id="GO:0008233">
    <property type="term" value="F:peptidase activity"/>
    <property type="evidence" value="ECO:0007669"/>
    <property type="project" value="UniProtKB-KW"/>
</dbReference>
<comment type="similarity">
    <text evidence="1 8">Belongs to the SOS response-associated peptidase family.</text>
</comment>
<name>A0A7W8ILV4_9BACT</name>
<dbReference type="Pfam" id="PF02586">
    <property type="entry name" value="SRAP"/>
    <property type="match status" value="1"/>
</dbReference>
<dbReference type="SUPFAM" id="SSF143081">
    <property type="entry name" value="BB1717-like"/>
    <property type="match status" value="1"/>
</dbReference>
<keyword evidence="3" id="KW-0227">DNA damage</keyword>
<evidence type="ECO:0000256" key="2">
    <source>
        <dbReference type="ARBA" id="ARBA00022670"/>
    </source>
</evidence>
<evidence type="ECO:0000256" key="5">
    <source>
        <dbReference type="ARBA" id="ARBA00023124"/>
    </source>
</evidence>
<dbReference type="EC" id="3.4.-.-" evidence="8"/>
<keyword evidence="4 8" id="KW-0378">Hydrolase</keyword>
<evidence type="ECO:0000256" key="6">
    <source>
        <dbReference type="ARBA" id="ARBA00023125"/>
    </source>
</evidence>
<dbReference type="GO" id="GO:0006508">
    <property type="term" value="P:proteolysis"/>
    <property type="evidence" value="ECO:0007669"/>
    <property type="project" value="UniProtKB-KW"/>
</dbReference>
<protein>
    <recommendedName>
        <fullName evidence="8">Abasic site processing protein</fullName>
        <ecNumber evidence="8">3.4.-.-</ecNumber>
    </recommendedName>
</protein>
<dbReference type="GO" id="GO:0016829">
    <property type="term" value="F:lyase activity"/>
    <property type="evidence" value="ECO:0007669"/>
    <property type="project" value="UniProtKB-KW"/>
</dbReference>
<dbReference type="GO" id="GO:0003697">
    <property type="term" value="F:single-stranded DNA binding"/>
    <property type="evidence" value="ECO:0007669"/>
    <property type="project" value="InterPro"/>
</dbReference>
<organism evidence="9 10">
    <name type="scientific">Tunturiibacter empetritectus</name>
    <dbReference type="NCBI Taxonomy" id="3069691"/>
    <lineage>
        <taxon>Bacteria</taxon>
        <taxon>Pseudomonadati</taxon>
        <taxon>Acidobacteriota</taxon>
        <taxon>Terriglobia</taxon>
        <taxon>Terriglobales</taxon>
        <taxon>Acidobacteriaceae</taxon>
        <taxon>Tunturiibacter</taxon>
    </lineage>
</organism>
<keyword evidence="10" id="KW-1185">Reference proteome</keyword>
<keyword evidence="2 8" id="KW-0645">Protease</keyword>
<evidence type="ECO:0000256" key="4">
    <source>
        <dbReference type="ARBA" id="ARBA00022801"/>
    </source>
</evidence>
<evidence type="ECO:0000256" key="7">
    <source>
        <dbReference type="ARBA" id="ARBA00023239"/>
    </source>
</evidence>
<dbReference type="Gene3D" id="3.90.1680.10">
    <property type="entry name" value="SOS response associated peptidase-like"/>
    <property type="match status" value="1"/>
</dbReference>
<keyword evidence="7" id="KW-0456">Lyase</keyword>
<gene>
    <name evidence="9" type="ORF">HDF09_004152</name>
</gene>
<dbReference type="EMBL" id="JACHDY010000009">
    <property type="protein sequence ID" value="MBB5319443.1"/>
    <property type="molecule type" value="Genomic_DNA"/>
</dbReference>
<dbReference type="GO" id="GO:0106300">
    <property type="term" value="P:protein-DNA covalent cross-linking repair"/>
    <property type="evidence" value="ECO:0007669"/>
    <property type="project" value="InterPro"/>
</dbReference>
<dbReference type="InterPro" id="IPR003738">
    <property type="entry name" value="SRAP"/>
</dbReference>
<dbReference type="InterPro" id="IPR036590">
    <property type="entry name" value="SRAP-like"/>
</dbReference>